<gene>
    <name evidence="2" type="ORF">BC670_1029</name>
</gene>
<organism evidence="2 3">
    <name type="scientific">Flavobacterium branchiophilum</name>
    <dbReference type="NCBI Taxonomy" id="55197"/>
    <lineage>
        <taxon>Bacteria</taxon>
        <taxon>Pseudomonadati</taxon>
        <taxon>Bacteroidota</taxon>
        <taxon>Flavobacteriia</taxon>
        <taxon>Flavobacteriales</taxon>
        <taxon>Flavobacteriaceae</taxon>
        <taxon>Flavobacterium</taxon>
    </lineage>
</organism>
<evidence type="ECO:0000313" key="3">
    <source>
        <dbReference type="Proteomes" id="UP000320773"/>
    </source>
</evidence>
<sequence>MKYIKYPISFDSLLKGVNKIQCEIQESIAYNIMLIVTTSFGEIPEMPNFGSIIWDLEFDQHINRRTWEETVKNSLFESISKNEHRLNLTSVVITLDDVEDNELKNSIRRKANIIVKGIIKNSLIPFNFHTKLNISPISQ</sequence>
<feature type="domain" description="IraD/Gp25-like" evidence="1">
    <location>
        <begin position="24"/>
        <end position="107"/>
    </location>
</feature>
<dbReference type="Proteomes" id="UP000320773">
    <property type="component" value="Unassembled WGS sequence"/>
</dbReference>
<evidence type="ECO:0000313" key="2">
    <source>
        <dbReference type="EMBL" id="TQM40159.1"/>
    </source>
</evidence>
<dbReference type="Gene3D" id="3.10.450.40">
    <property type="match status" value="1"/>
</dbReference>
<dbReference type="RefSeq" id="WP_089079793.1">
    <property type="nucleotide sequence ID" value="NZ_VFPJ01000001.1"/>
</dbReference>
<reference evidence="2 3" key="1">
    <citation type="submission" date="2019-06" db="EMBL/GenBank/DDBJ databases">
        <title>Genomic Encyclopedia of Archaeal and Bacterial Type Strains, Phase II (KMG-II): from individual species to whole genera.</title>
        <authorList>
            <person name="Goeker M."/>
        </authorList>
    </citation>
    <scope>NUCLEOTIDE SEQUENCE [LARGE SCALE GENOMIC DNA]</scope>
    <source>
        <strain evidence="2 3">DSM 24789</strain>
    </source>
</reference>
<comment type="caution">
    <text evidence="2">The sequence shown here is derived from an EMBL/GenBank/DDBJ whole genome shotgun (WGS) entry which is preliminary data.</text>
</comment>
<evidence type="ECO:0000259" key="1">
    <source>
        <dbReference type="Pfam" id="PF04965"/>
    </source>
</evidence>
<dbReference type="Pfam" id="PF04965">
    <property type="entry name" value="GPW_gp25"/>
    <property type="match status" value="1"/>
</dbReference>
<protein>
    <submittedName>
        <fullName evidence="2">Gene 25-like lysozyme</fullName>
    </submittedName>
</protein>
<dbReference type="EMBL" id="VFPJ01000001">
    <property type="protein sequence ID" value="TQM40159.1"/>
    <property type="molecule type" value="Genomic_DNA"/>
</dbReference>
<dbReference type="SUPFAM" id="SSF160719">
    <property type="entry name" value="gpW/gp25-like"/>
    <property type="match status" value="1"/>
</dbReference>
<dbReference type="AlphaFoldDB" id="A0A543G282"/>
<dbReference type="InterPro" id="IPR007048">
    <property type="entry name" value="IraD/Gp25-like"/>
</dbReference>
<proteinExistence type="predicted"/>
<name>A0A543G282_9FLAO</name>
<accession>A0A543G282</accession>